<evidence type="ECO:0000256" key="3">
    <source>
        <dbReference type="ARBA" id="ARBA00022795"/>
    </source>
</evidence>
<dbReference type="Gene3D" id="2.60.40.4070">
    <property type="match status" value="1"/>
</dbReference>
<protein>
    <recommendedName>
        <fullName evidence="2 5">Basal-body rod modification protein FlgD</fullName>
    </recommendedName>
</protein>
<proteinExistence type="inferred from homology"/>
<dbReference type="OrthoDB" id="9785233at2"/>
<dbReference type="Pfam" id="PF03963">
    <property type="entry name" value="FlgD"/>
    <property type="match status" value="1"/>
</dbReference>
<dbReference type="Pfam" id="PF13860">
    <property type="entry name" value="FlgD_ig"/>
    <property type="match status" value="1"/>
</dbReference>
<keyword evidence="3 5" id="KW-1005">Bacterial flagellum biogenesis</keyword>
<evidence type="ECO:0000256" key="2">
    <source>
        <dbReference type="ARBA" id="ARBA00016013"/>
    </source>
</evidence>
<comment type="similarity">
    <text evidence="1 5">Belongs to the FlgD family.</text>
</comment>
<keyword evidence="8" id="KW-1185">Reference proteome</keyword>
<evidence type="ECO:0000256" key="4">
    <source>
        <dbReference type="ARBA" id="ARBA00024746"/>
    </source>
</evidence>
<dbReference type="EMBL" id="PHIG01000044">
    <property type="protein sequence ID" value="PJK28453.1"/>
    <property type="molecule type" value="Genomic_DNA"/>
</dbReference>
<sequence>MDLSALGLPTLQNNASGVAGRKLSEDFDTFLTLLTSQLKNQDPLEPLKSEQFTQQLVQFSQVEQQIATNDNLESLVSLSLANQHGALVDYIGKSVEGVSDRARLTDGGATWRYELDEEAENVSILISNSQNRPIRAVQASGEAGLNSFDWDGRDDLGNTMPDGVYRISISAVDGEGTKIPATIRAGGIVDGVEVVDGVAQLTVNGAILPLSDVTAVSAVTSED</sequence>
<dbReference type="Proteomes" id="UP000229498">
    <property type="component" value="Unassembled WGS sequence"/>
</dbReference>
<keyword evidence="7" id="KW-0969">Cilium</keyword>
<dbReference type="RefSeq" id="WP_109795733.1">
    <property type="nucleotide sequence ID" value="NZ_PHIG01000044.1"/>
</dbReference>
<evidence type="ECO:0000313" key="8">
    <source>
        <dbReference type="Proteomes" id="UP000229498"/>
    </source>
</evidence>
<comment type="caution">
    <text evidence="7">The sequence shown here is derived from an EMBL/GenBank/DDBJ whole genome shotgun (WGS) entry which is preliminary data.</text>
</comment>
<dbReference type="InterPro" id="IPR005648">
    <property type="entry name" value="FlgD"/>
</dbReference>
<feature type="domain" description="FlgD/Vpr Ig-like" evidence="6">
    <location>
        <begin position="102"/>
        <end position="174"/>
    </location>
</feature>
<evidence type="ECO:0000256" key="5">
    <source>
        <dbReference type="RuleBase" id="RU362076"/>
    </source>
</evidence>
<organism evidence="7 8">
    <name type="scientific">Minwuia thermotolerans</name>
    <dbReference type="NCBI Taxonomy" id="2056226"/>
    <lineage>
        <taxon>Bacteria</taxon>
        <taxon>Pseudomonadati</taxon>
        <taxon>Pseudomonadota</taxon>
        <taxon>Alphaproteobacteria</taxon>
        <taxon>Minwuiales</taxon>
        <taxon>Minwuiaceae</taxon>
        <taxon>Minwuia</taxon>
    </lineage>
</organism>
<keyword evidence="7" id="KW-0966">Cell projection</keyword>
<dbReference type="Gene3D" id="2.30.30.910">
    <property type="match status" value="1"/>
</dbReference>
<reference evidence="7 8" key="1">
    <citation type="submission" date="2017-11" db="EMBL/GenBank/DDBJ databases">
        <title>Draft genome sequence of Rhizobiales bacterium SY3-13.</title>
        <authorList>
            <person name="Sun C."/>
        </authorList>
    </citation>
    <scope>NUCLEOTIDE SEQUENCE [LARGE SCALE GENOMIC DNA]</scope>
    <source>
        <strain evidence="7 8">SY3-13</strain>
    </source>
</reference>
<name>A0A2M9FYB3_9PROT</name>
<gene>
    <name evidence="7" type="ORF">CVT23_17290</name>
</gene>
<evidence type="ECO:0000313" key="7">
    <source>
        <dbReference type="EMBL" id="PJK28453.1"/>
    </source>
</evidence>
<dbReference type="InterPro" id="IPR025965">
    <property type="entry name" value="FlgD/Vpr_Ig-like"/>
</dbReference>
<evidence type="ECO:0000259" key="6">
    <source>
        <dbReference type="Pfam" id="PF13860"/>
    </source>
</evidence>
<keyword evidence="7" id="KW-0282">Flagellum</keyword>
<evidence type="ECO:0000256" key="1">
    <source>
        <dbReference type="ARBA" id="ARBA00010577"/>
    </source>
</evidence>
<dbReference type="GO" id="GO:0044781">
    <property type="term" value="P:bacterial-type flagellum organization"/>
    <property type="evidence" value="ECO:0007669"/>
    <property type="project" value="UniProtKB-UniRule"/>
</dbReference>
<comment type="function">
    <text evidence="4 5">Required for flagellar hook formation. May act as a scaffolding protein.</text>
</comment>
<accession>A0A2M9FYB3</accession>
<dbReference type="AlphaFoldDB" id="A0A2M9FYB3"/>